<reference evidence="5" key="1">
    <citation type="submission" date="2021-01" db="EMBL/GenBank/DDBJ databases">
        <title>Whole genome shotgun sequence of Rhizocola hellebori NBRC 109834.</title>
        <authorList>
            <person name="Komaki H."/>
            <person name="Tamura T."/>
        </authorList>
    </citation>
    <scope>NUCLEOTIDE SEQUENCE</scope>
    <source>
        <strain evidence="5">NBRC 109834</strain>
    </source>
</reference>
<dbReference type="Proteomes" id="UP000612899">
    <property type="component" value="Unassembled WGS sequence"/>
</dbReference>
<evidence type="ECO:0000256" key="1">
    <source>
        <dbReference type="ARBA" id="ARBA00023015"/>
    </source>
</evidence>
<dbReference type="InterPro" id="IPR018060">
    <property type="entry name" value="HTH_AraC"/>
</dbReference>
<evidence type="ECO:0000259" key="4">
    <source>
        <dbReference type="PROSITE" id="PS01124"/>
    </source>
</evidence>
<dbReference type="Pfam" id="PF14525">
    <property type="entry name" value="AraC_binding_2"/>
    <property type="match status" value="1"/>
</dbReference>
<sequence length="335" mass="37176">MASEYQETAMRVLYDTRTVHPLDRYDYARAGAAAELAPVVIRGRAPGDLLAVMSVAQVGDFAVETVTWGADSEIVAYRTERLIRACDPECYRIFLSINGGVRMEQAGNRISFRASDIALYDLSRPWQATHTTGPIPMQLVMLTFPRTSVPIARATVAPLIGSVMPRNLPGRSLIAQFLAGLSDPRTAAEQAALTEVLRECIAGLIRQRLGQPSGFTPHTRRLLHLAHVRGIVRRHLGNPALGPAQIAQAANISPRYLHKLFQGTQLTPMELLKQLRLEECRRSLEDPALAAMPVKDIISAHGYLRPDQFARDFKQLFGISATQVRRQARQPWREG</sequence>
<keyword evidence="2" id="KW-0238">DNA-binding</keyword>
<dbReference type="GO" id="GO:0043565">
    <property type="term" value="F:sequence-specific DNA binding"/>
    <property type="evidence" value="ECO:0007669"/>
    <property type="project" value="InterPro"/>
</dbReference>
<dbReference type="InterPro" id="IPR009057">
    <property type="entry name" value="Homeodomain-like_sf"/>
</dbReference>
<evidence type="ECO:0000256" key="3">
    <source>
        <dbReference type="ARBA" id="ARBA00023163"/>
    </source>
</evidence>
<evidence type="ECO:0000313" key="6">
    <source>
        <dbReference type="Proteomes" id="UP000612899"/>
    </source>
</evidence>
<dbReference type="PANTHER" id="PTHR46796:SF6">
    <property type="entry name" value="ARAC SUBFAMILY"/>
    <property type="match status" value="1"/>
</dbReference>
<protein>
    <recommendedName>
        <fullName evidence="4">HTH araC/xylS-type domain-containing protein</fullName>
    </recommendedName>
</protein>
<dbReference type="AlphaFoldDB" id="A0A8J3QHM1"/>
<evidence type="ECO:0000256" key="2">
    <source>
        <dbReference type="ARBA" id="ARBA00023125"/>
    </source>
</evidence>
<dbReference type="PANTHER" id="PTHR46796">
    <property type="entry name" value="HTH-TYPE TRANSCRIPTIONAL ACTIVATOR RHAS-RELATED"/>
    <property type="match status" value="1"/>
</dbReference>
<feature type="domain" description="HTH araC/xylS-type" evidence="4">
    <location>
        <begin position="226"/>
        <end position="327"/>
    </location>
</feature>
<dbReference type="InterPro" id="IPR050204">
    <property type="entry name" value="AraC_XylS_family_regulators"/>
</dbReference>
<dbReference type="EMBL" id="BONY01000068">
    <property type="protein sequence ID" value="GIH09456.1"/>
    <property type="molecule type" value="Genomic_DNA"/>
</dbReference>
<organism evidence="5 6">
    <name type="scientific">Rhizocola hellebori</name>
    <dbReference type="NCBI Taxonomy" id="1392758"/>
    <lineage>
        <taxon>Bacteria</taxon>
        <taxon>Bacillati</taxon>
        <taxon>Actinomycetota</taxon>
        <taxon>Actinomycetes</taxon>
        <taxon>Micromonosporales</taxon>
        <taxon>Micromonosporaceae</taxon>
        <taxon>Rhizocola</taxon>
    </lineage>
</organism>
<accession>A0A8J3QHM1</accession>
<comment type="caution">
    <text evidence="5">The sequence shown here is derived from an EMBL/GenBank/DDBJ whole genome shotgun (WGS) entry which is preliminary data.</text>
</comment>
<gene>
    <name evidence="5" type="ORF">Rhe02_75230</name>
</gene>
<dbReference type="GO" id="GO:0003700">
    <property type="term" value="F:DNA-binding transcription factor activity"/>
    <property type="evidence" value="ECO:0007669"/>
    <property type="project" value="InterPro"/>
</dbReference>
<dbReference type="Gene3D" id="1.10.10.60">
    <property type="entry name" value="Homeodomain-like"/>
    <property type="match status" value="1"/>
</dbReference>
<evidence type="ECO:0000313" key="5">
    <source>
        <dbReference type="EMBL" id="GIH09456.1"/>
    </source>
</evidence>
<dbReference type="PROSITE" id="PS01124">
    <property type="entry name" value="HTH_ARAC_FAMILY_2"/>
    <property type="match status" value="1"/>
</dbReference>
<dbReference type="SUPFAM" id="SSF46689">
    <property type="entry name" value="Homeodomain-like"/>
    <property type="match status" value="1"/>
</dbReference>
<dbReference type="SMART" id="SM00342">
    <property type="entry name" value="HTH_ARAC"/>
    <property type="match status" value="1"/>
</dbReference>
<keyword evidence="6" id="KW-1185">Reference proteome</keyword>
<dbReference type="InterPro" id="IPR035418">
    <property type="entry name" value="AraC-bd_2"/>
</dbReference>
<dbReference type="Pfam" id="PF12833">
    <property type="entry name" value="HTH_18"/>
    <property type="match status" value="1"/>
</dbReference>
<name>A0A8J3QHM1_9ACTN</name>
<proteinExistence type="predicted"/>
<keyword evidence="3" id="KW-0804">Transcription</keyword>
<keyword evidence="1" id="KW-0805">Transcription regulation</keyword>